<dbReference type="GO" id="GO:0004497">
    <property type="term" value="F:monooxygenase activity"/>
    <property type="evidence" value="ECO:0007669"/>
    <property type="project" value="UniProtKB-KW"/>
</dbReference>
<proteinExistence type="inferred from homology"/>
<keyword evidence="4" id="KW-0479">Metal-binding</keyword>
<comment type="similarity">
    <text evidence="2">Belongs to the cytochrome P450 family.</text>
</comment>
<evidence type="ECO:0000256" key="1">
    <source>
        <dbReference type="ARBA" id="ARBA00004167"/>
    </source>
</evidence>
<feature type="transmembrane region" description="Helical" evidence="9">
    <location>
        <begin position="436"/>
        <end position="455"/>
    </location>
</feature>
<evidence type="ECO:0000256" key="5">
    <source>
        <dbReference type="ARBA" id="ARBA00023002"/>
    </source>
</evidence>
<dbReference type="GO" id="GO:0016705">
    <property type="term" value="F:oxidoreductase activity, acting on paired donors, with incorporation or reduction of molecular oxygen"/>
    <property type="evidence" value="ECO:0007669"/>
    <property type="project" value="InterPro"/>
</dbReference>
<dbReference type="EMBL" id="JAGKQH010000004">
    <property type="protein sequence ID" value="KAG6600864.1"/>
    <property type="molecule type" value="Genomic_DNA"/>
</dbReference>
<dbReference type="GO" id="GO:0005506">
    <property type="term" value="F:iron ion binding"/>
    <property type="evidence" value="ECO:0007669"/>
    <property type="project" value="InterPro"/>
</dbReference>
<protein>
    <submittedName>
        <fullName evidence="10">Cytochrome P450 714A1</fullName>
    </submittedName>
</protein>
<dbReference type="InterPro" id="IPR017972">
    <property type="entry name" value="Cyt_P450_CS"/>
</dbReference>
<reference evidence="10 11" key="1">
    <citation type="journal article" date="2021" name="Hortic Res">
        <title>The domestication of Cucurbita argyrosperma as revealed by the genome of its wild relative.</title>
        <authorList>
            <person name="Barrera-Redondo J."/>
            <person name="Sanchez-de la Vega G."/>
            <person name="Aguirre-Liguori J.A."/>
            <person name="Castellanos-Morales G."/>
            <person name="Gutierrez-Guerrero Y.T."/>
            <person name="Aguirre-Dugua X."/>
            <person name="Aguirre-Planter E."/>
            <person name="Tenaillon M.I."/>
            <person name="Lira-Saade R."/>
            <person name="Eguiarte L.E."/>
        </authorList>
    </citation>
    <scope>NUCLEOTIDE SEQUENCE [LARGE SCALE GENOMIC DNA]</scope>
    <source>
        <strain evidence="10">JBR-2021</strain>
    </source>
</reference>
<feature type="non-terminal residue" evidence="10">
    <location>
        <position position="1"/>
    </location>
</feature>
<evidence type="ECO:0000256" key="4">
    <source>
        <dbReference type="ARBA" id="ARBA00022723"/>
    </source>
</evidence>
<organism evidence="10 11">
    <name type="scientific">Cucurbita argyrosperma subsp. sororia</name>
    <dbReference type="NCBI Taxonomy" id="37648"/>
    <lineage>
        <taxon>Eukaryota</taxon>
        <taxon>Viridiplantae</taxon>
        <taxon>Streptophyta</taxon>
        <taxon>Embryophyta</taxon>
        <taxon>Tracheophyta</taxon>
        <taxon>Spermatophyta</taxon>
        <taxon>Magnoliopsida</taxon>
        <taxon>eudicotyledons</taxon>
        <taxon>Gunneridae</taxon>
        <taxon>Pentapetalae</taxon>
        <taxon>rosids</taxon>
        <taxon>fabids</taxon>
        <taxon>Cucurbitales</taxon>
        <taxon>Cucurbitaceae</taxon>
        <taxon>Cucurbiteae</taxon>
        <taxon>Cucurbita</taxon>
    </lineage>
</organism>
<evidence type="ECO:0000256" key="8">
    <source>
        <dbReference type="ARBA" id="ARBA00023136"/>
    </source>
</evidence>
<comment type="subcellular location">
    <subcellularLocation>
        <location evidence="1">Membrane</location>
        <topology evidence="1">Single-pass membrane protein</topology>
    </subcellularLocation>
</comment>
<evidence type="ECO:0000256" key="9">
    <source>
        <dbReference type="SAM" id="Phobius"/>
    </source>
</evidence>
<keyword evidence="3" id="KW-0349">Heme</keyword>
<keyword evidence="7" id="KW-0503">Monooxygenase</keyword>
<dbReference type="GO" id="GO:0020037">
    <property type="term" value="F:heme binding"/>
    <property type="evidence" value="ECO:0007669"/>
    <property type="project" value="InterPro"/>
</dbReference>
<dbReference type="InterPro" id="IPR001128">
    <property type="entry name" value="Cyt_P450"/>
</dbReference>
<evidence type="ECO:0000313" key="11">
    <source>
        <dbReference type="Proteomes" id="UP000685013"/>
    </source>
</evidence>
<name>A0AAV6NRC2_9ROSI</name>
<keyword evidence="9" id="KW-0812">Transmembrane</keyword>
<keyword evidence="8 9" id="KW-0472">Membrane</keyword>
<evidence type="ECO:0000256" key="6">
    <source>
        <dbReference type="ARBA" id="ARBA00023004"/>
    </source>
</evidence>
<keyword evidence="11" id="KW-1185">Reference proteome</keyword>
<dbReference type="AlphaFoldDB" id="A0AAV6NRC2"/>
<accession>A0AAV6NRC2</accession>
<dbReference type="PANTHER" id="PTHR24282:SF36">
    <property type="entry name" value="CYTOCHROME P450 714A1-RELATED"/>
    <property type="match status" value="1"/>
</dbReference>
<sequence>MEGAVISGFVSVFPAAIAVAVVAVLVHLYFYSAWRKTAELRRKLREQGVMGPPPSVLFGNLPEMKKIQLEAAAMASPPRHASAIVAHDYTSTLFPYLAKWRKQYGPLYTYSTGTKQHLYTTKVEMVKDLTLSNNLNLGKPLFINKRNAPLFGHGITTTNGSLWVLQRKIIAPEFFMDRVRGMVALMAKAGSSLIEKWEARIGDGSMVEIEVDEDLKEYSADVIARACFGSSYEKGKEIFTKIRDLQKLLSEESILVGSIPLRRIKELEKEINSSIWETVQQRREQCSKTSSSDKDLLQLIMEAAMTESSLPAKHSSKNFIVDNCKTMYFAGHETTAVAAAWSLMLLALHPDWQDRIRSEFAHTCPDGRFDMTAISQLKSVSLVVQEMLRLYPPGAFVSRETFEESMSHQMYPILTSCARVIIQGVVISGFVPVFPAAIAVVVVAVVFHLYFYSAWRKAAELRRKLGEQGVMGPPPSALFGNLPEMKKIQLEAAAMASPPCHASAIVAHDYTSTVFPYFVKWRKQYGIWLIPTDASTLYTYSTETKQHLYANKVELVKDLKLSNNLNLGKPLDVKKKFAPILGHSIIVSNGSFWALQHKIIASEFFMDRVRGMVALMAEAGSSLIEKWEARIGDGSMVEIEVDEDLKEYSADVISRACFGSSYEKGKEIFTKITDLQKLLCGENFLVSSISLSEKFFKPSQHRRIKKLEKEINSSICETVQQRQEQCSKTSSSDKDLLQLIMEAAMTDSSLRAKQSSRNFIIDNCKTMYFVGHDTTGAWSLMLLALHPDWQDRIRSEFAHTCPDGRFDMTAISQLKSVSLVVQETLRLYPPGAFVARETLDEVRLGNVVIPKGVCIWTLIPTLHREIEIWGEDANEFKPERFADGIAKAGKVPQLYMPFGAGHRQCLGKNFALVELKIIISLIVSKFRFSLSPEYHHSPSFRMIMGPSNSVKIVCQRV</sequence>
<dbReference type="Pfam" id="PF00067">
    <property type="entry name" value="p450"/>
    <property type="match status" value="2"/>
</dbReference>
<dbReference type="GO" id="GO:0016020">
    <property type="term" value="C:membrane"/>
    <property type="evidence" value="ECO:0007669"/>
    <property type="project" value="UniProtKB-SubCell"/>
</dbReference>
<dbReference type="Proteomes" id="UP000685013">
    <property type="component" value="Chromosome 4"/>
</dbReference>
<dbReference type="PROSITE" id="PS00086">
    <property type="entry name" value="CYTOCHROME_P450"/>
    <property type="match status" value="1"/>
</dbReference>
<evidence type="ECO:0000256" key="7">
    <source>
        <dbReference type="ARBA" id="ARBA00023033"/>
    </source>
</evidence>
<dbReference type="InterPro" id="IPR050665">
    <property type="entry name" value="Cytochrome_P450_Monooxygen"/>
</dbReference>
<comment type="caution">
    <text evidence="10">The sequence shown here is derived from an EMBL/GenBank/DDBJ whole genome shotgun (WGS) entry which is preliminary data.</text>
</comment>
<evidence type="ECO:0000313" key="10">
    <source>
        <dbReference type="EMBL" id="KAG6600864.1"/>
    </source>
</evidence>
<evidence type="ECO:0000256" key="3">
    <source>
        <dbReference type="ARBA" id="ARBA00022617"/>
    </source>
</evidence>
<keyword evidence="6" id="KW-0408">Iron</keyword>
<keyword evidence="9" id="KW-1133">Transmembrane helix</keyword>
<feature type="transmembrane region" description="Helical" evidence="9">
    <location>
        <begin position="12"/>
        <end position="34"/>
    </location>
</feature>
<evidence type="ECO:0000256" key="2">
    <source>
        <dbReference type="ARBA" id="ARBA00010617"/>
    </source>
</evidence>
<keyword evidence="5" id="KW-0560">Oxidoreductase</keyword>
<dbReference type="PANTHER" id="PTHR24282">
    <property type="entry name" value="CYTOCHROME P450 FAMILY MEMBER"/>
    <property type="match status" value="1"/>
</dbReference>
<gene>
    <name evidence="10" type="primary">CYP714A1</name>
    <name evidence="10" type="ORF">SDJN03_06097</name>
</gene>